<organism evidence="4 5">
    <name type="scientific">Pseudomonas aeruginosa</name>
    <dbReference type="NCBI Taxonomy" id="287"/>
    <lineage>
        <taxon>Bacteria</taxon>
        <taxon>Pseudomonadati</taxon>
        <taxon>Pseudomonadota</taxon>
        <taxon>Gammaproteobacteria</taxon>
        <taxon>Pseudomonadales</taxon>
        <taxon>Pseudomonadaceae</taxon>
        <taxon>Pseudomonas</taxon>
    </lineage>
</organism>
<reference evidence="4 5" key="1">
    <citation type="submission" date="2018-08" db="EMBL/GenBank/DDBJ databases">
        <title>Recombination of ecologically and evolutionarily significant loci maintains genetic cohesion in the Pseudomonas syringae species complex.</title>
        <authorList>
            <person name="Dillon M."/>
            <person name="Thakur S."/>
            <person name="Almeida R.N.D."/>
            <person name="Weir B.S."/>
            <person name="Guttman D.S."/>
        </authorList>
    </citation>
    <scope>NUCLEOTIDE SEQUENCE [LARGE SCALE GENOMIC DNA]</scope>
    <source>
        <strain evidence="4 5">ICMP 7846</strain>
    </source>
</reference>
<dbReference type="FunFam" id="3.40.50.2020:FF:000041">
    <property type="entry name" value="Hypoxanthine-guanine phosphoribosyltransferase"/>
    <property type="match status" value="1"/>
</dbReference>
<evidence type="ECO:0000313" key="4">
    <source>
        <dbReference type="EMBL" id="RMS45408.1"/>
    </source>
</evidence>
<dbReference type="Proteomes" id="UP000270834">
    <property type="component" value="Unassembled WGS sequence"/>
</dbReference>
<dbReference type="CDD" id="cd06223">
    <property type="entry name" value="PRTases_typeI"/>
    <property type="match status" value="1"/>
</dbReference>
<gene>
    <name evidence="4" type="ORF">ALP65_03741</name>
</gene>
<dbReference type="GO" id="GO:0006178">
    <property type="term" value="P:guanine salvage"/>
    <property type="evidence" value="ECO:0007669"/>
    <property type="project" value="TreeGrafter"/>
</dbReference>
<dbReference type="GO" id="GO:0004422">
    <property type="term" value="F:hypoxanthine phosphoribosyltransferase activity"/>
    <property type="evidence" value="ECO:0007669"/>
    <property type="project" value="TreeGrafter"/>
</dbReference>
<dbReference type="InterPro" id="IPR000836">
    <property type="entry name" value="PRTase_dom"/>
</dbReference>
<accession>A0A3M5D7M8</accession>
<dbReference type="Gene3D" id="3.40.50.2020">
    <property type="match status" value="1"/>
</dbReference>
<comment type="catalytic activity">
    <reaction evidence="1">
        <text>GMP + diphosphate = guanine + 5-phospho-alpha-D-ribose 1-diphosphate</text>
        <dbReference type="Rhea" id="RHEA:25424"/>
        <dbReference type="ChEBI" id="CHEBI:16235"/>
        <dbReference type="ChEBI" id="CHEBI:33019"/>
        <dbReference type="ChEBI" id="CHEBI:58017"/>
        <dbReference type="ChEBI" id="CHEBI:58115"/>
        <dbReference type="EC" id="2.4.2.8"/>
    </reaction>
    <physiologicalReaction direction="right-to-left" evidence="1">
        <dbReference type="Rhea" id="RHEA:25426"/>
    </physiologicalReaction>
</comment>
<dbReference type="GO" id="GO:0032263">
    <property type="term" value="P:GMP salvage"/>
    <property type="evidence" value="ECO:0007669"/>
    <property type="project" value="TreeGrafter"/>
</dbReference>
<dbReference type="InterPro" id="IPR050408">
    <property type="entry name" value="HGPRT"/>
</dbReference>
<dbReference type="NCBIfam" id="NF006605">
    <property type="entry name" value="PRK09162.1"/>
    <property type="match status" value="1"/>
</dbReference>
<evidence type="ECO:0000313" key="5">
    <source>
        <dbReference type="Proteomes" id="UP000270834"/>
    </source>
</evidence>
<feature type="domain" description="Phosphoribosyltransferase" evidence="3">
    <location>
        <begin position="40"/>
        <end position="167"/>
    </location>
</feature>
<proteinExistence type="predicted"/>
<sequence length="207" mass="23043">MPDGDRMSTFADFFSAQPGRSTMSVDLAHIRQVRAEADCLFNNDEVEAAIGRVAEAINRDLGETNPVVFCVMNGGLIFSGKLLPLLDFPLELSYLHATRYRNETSGGELFWKAKPEISFIDRDVLIIDDILDEGHTLSAIIDFCKHAGARAVHTAVLVDKEHERKARPDLKASFTGLYCADRYVFGYGMDYKGYWRNAAGIFAVKGL</sequence>
<evidence type="ECO:0000256" key="1">
    <source>
        <dbReference type="ARBA" id="ARBA00048811"/>
    </source>
</evidence>
<comment type="caution">
    <text evidence="4">The sequence shown here is derived from an EMBL/GenBank/DDBJ whole genome shotgun (WGS) entry which is preliminary data.</text>
</comment>
<dbReference type="SUPFAM" id="SSF53271">
    <property type="entry name" value="PRTase-like"/>
    <property type="match status" value="1"/>
</dbReference>
<dbReference type="EMBL" id="RBSQ01001326">
    <property type="protein sequence ID" value="RMS45408.1"/>
    <property type="molecule type" value="Genomic_DNA"/>
</dbReference>
<dbReference type="PANTHER" id="PTHR43340:SF1">
    <property type="entry name" value="HYPOXANTHINE PHOSPHORIBOSYLTRANSFERASE"/>
    <property type="match status" value="1"/>
</dbReference>
<evidence type="ECO:0000259" key="3">
    <source>
        <dbReference type="Pfam" id="PF00156"/>
    </source>
</evidence>
<dbReference type="AlphaFoldDB" id="A0A3M5D7M8"/>
<dbReference type="GO" id="GO:0046100">
    <property type="term" value="P:hypoxanthine metabolic process"/>
    <property type="evidence" value="ECO:0007669"/>
    <property type="project" value="TreeGrafter"/>
</dbReference>
<dbReference type="InterPro" id="IPR029057">
    <property type="entry name" value="PRTase-like"/>
</dbReference>
<comment type="catalytic activity">
    <reaction evidence="2">
        <text>IMP + diphosphate = hypoxanthine + 5-phospho-alpha-D-ribose 1-diphosphate</text>
        <dbReference type="Rhea" id="RHEA:17973"/>
        <dbReference type="ChEBI" id="CHEBI:17368"/>
        <dbReference type="ChEBI" id="CHEBI:33019"/>
        <dbReference type="ChEBI" id="CHEBI:58017"/>
        <dbReference type="ChEBI" id="CHEBI:58053"/>
        <dbReference type="EC" id="2.4.2.8"/>
    </reaction>
    <physiologicalReaction direction="right-to-left" evidence="2">
        <dbReference type="Rhea" id="RHEA:17975"/>
    </physiologicalReaction>
</comment>
<name>A0A3M5D7M8_PSEAI</name>
<dbReference type="Pfam" id="PF00156">
    <property type="entry name" value="Pribosyltran"/>
    <property type="match status" value="1"/>
</dbReference>
<dbReference type="GO" id="GO:0032264">
    <property type="term" value="P:IMP salvage"/>
    <property type="evidence" value="ECO:0007669"/>
    <property type="project" value="TreeGrafter"/>
</dbReference>
<dbReference type="PANTHER" id="PTHR43340">
    <property type="entry name" value="HYPOXANTHINE-GUANINE PHOSPHORIBOSYLTRANSFERASE"/>
    <property type="match status" value="1"/>
</dbReference>
<protein>
    <recommendedName>
        <fullName evidence="3">Phosphoribosyltransferase domain-containing protein</fullName>
    </recommendedName>
</protein>
<dbReference type="GO" id="GO:0000287">
    <property type="term" value="F:magnesium ion binding"/>
    <property type="evidence" value="ECO:0007669"/>
    <property type="project" value="TreeGrafter"/>
</dbReference>
<evidence type="ECO:0000256" key="2">
    <source>
        <dbReference type="ARBA" id="ARBA00049402"/>
    </source>
</evidence>
<dbReference type="GO" id="GO:0005829">
    <property type="term" value="C:cytosol"/>
    <property type="evidence" value="ECO:0007669"/>
    <property type="project" value="TreeGrafter"/>
</dbReference>